<organism evidence="5 6">
    <name type="scientific">Gordonia aquimaris</name>
    <dbReference type="NCBI Taxonomy" id="2984863"/>
    <lineage>
        <taxon>Bacteria</taxon>
        <taxon>Bacillati</taxon>
        <taxon>Actinomycetota</taxon>
        <taxon>Actinomycetes</taxon>
        <taxon>Mycobacteriales</taxon>
        <taxon>Gordoniaceae</taxon>
        <taxon>Gordonia</taxon>
    </lineage>
</organism>
<dbReference type="InterPro" id="IPR027410">
    <property type="entry name" value="TCP-1-like_intermed_sf"/>
</dbReference>
<protein>
    <recommendedName>
        <fullName evidence="4">60 kDa chaperonin</fullName>
    </recommendedName>
</protein>
<evidence type="ECO:0000256" key="4">
    <source>
        <dbReference type="RuleBase" id="RU000419"/>
    </source>
</evidence>
<sequence>MAKELRYNAEARLRLERGVNALADAVKVTLGPKGRNAVLEKLTGPPTITNDGVTIAREIQLRDPFANMGAQLVKEVAMKTNGVVGDGTTTATVLAQAMVREGLRAVDQGANPMRVRRGIERAVAAVIDALTDQAVQIGGRADLERIASLAASDDEVIGAVIASAVEHVGRTGVITTEESDALGLSVDVVDGIEFDHGYISGYMVTDHERMEAVLDNPVVLLTNKKITSVQEIMPAVESAKRADRPLLVLAEEVDGPALQLLVGGNMHKTMQSVVVRAPGFGHRRVAELEDLAIALGGQVIAKDTGLELSEVSLELLGTCDRVTVTENETTIVGAHGDQSMVDARVGQLEAQFGRARIDADRDALELRIARLTGRVAVIRVGGVTSVELKERMLRVEDALAATRAAVEAGIVSGGGTALAQAHRALEALTTDGDPVGAEAVADEAVGIDVVRRSLAEPLRWIAMNAGFDGDEVVRVVTGLPIGHGFNALTGGYGDMFDEGVIDPCKVTRAALESAASIAALLITTETAVVEEVLTHPGAIDAPGFGDLAEGMVRPSNIY</sequence>
<evidence type="ECO:0000313" key="6">
    <source>
        <dbReference type="Proteomes" id="UP001143347"/>
    </source>
</evidence>
<dbReference type="NCBIfam" id="NF009488">
    <property type="entry name" value="PRK12850.1"/>
    <property type="match status" value="1"/>
</dbReference>
<dbReference type="InterPro" id="IPR001844">
    <property type="entry name" value="Cpn60/GroEL"/>
</dbReference>
<proteinExistence type="inferred from homology"/>
<dbReference type="GO" id="GO:0005524">
    <property type="term" value="F:ATP binding"/>
    <property type="evidence" value="ECO:0007669"/>
    <property type="project" value="InterPro"/>
</dbReference>
<evidence type="ECO:0000256" key="3">
    <source>
        <dbReference type="RuleBase" id="RU000418"/>
    </source>
</evidence>
<dbReference type="SUPFAM" id="SSF54849">
    <property type="entry name" value="GroEL-intermediate domain like"/>
    <property type="match status" value="1"/>
</dbReference>
<dbReference type="FunFam" id="3.50.7.10:FF:000001">
    <property type="entry name" value="60 kDa chaperonin"/>
    <property type="match status" value="1"/>
</dbReference>
<dbReference type="GO" id="GO:0009408">
    <property type="term" value="P:response to heat"/>
    <property type="evidence" value="ECO:0007669"/>
    <property type="project" value="UniProtKB-ARBA"/>
</dbReference>
<comment type="function">
    <text evidence="4">Together with its co-chaperonin GroES, plays an essential role in assisting protein folding. The GroEL-GroES system forms a nano-cage that allows encapsulation of the non-native substrate proteins and provides a physical environment optimized to promote and accelerate protein folding.</text>
</comment>
<dbReference type="InterPro" id="IPR027413">
    <property type="entry name" value="GROEL-like_equatorial_sf"/>
</dbReference>
<dbReference type="CDD" id="cd03344">
    <property type="entry name" value="GroEL"/>
    <property type="match status" value="1"/>
</dbReference>
<dbReference type="InterPro" id="IPR002423">
    <property type="entry name" value="Cpn60/GroEL/TCP-1"/>
</dbReference>
<gene>
    <name evidence="5" type="primary">groL</name>
    <name evidence="5" type="ORF">OSB52_14105</name>
</gene>
<reference evidence="5" key="1">
    <citation type="submission" date="2022-10" db="EMBL/GenBank/DDBJ databases">
        <title>WGS of marine actinomycetes from Thailand.</title>
        <authorList>
            <person name="Thawai C."/>
        </authorList>
    </citation>
    <scope>NUCLEOTIDE SEQUENCE</scope>
    <source>
        <strain evidence="5">SW21</strain>
    </source>
</reference>
<dbReference type="PRINTS" id="PR00298">
    <property type="entry name" value="CHAPERONIN60"/>
</dbReference>
<dbReference type="GO" id="GO:0140662">
    <property type="term" value="F:ATP-dependent protein folding chaperone"/>
    <property type="evidence" value="ECO:0007669"/>
    <property type="project" value="InterPro"/>
</dbReference>
<dbReference type="EMBL" id="JAPKFM010000014">
    <property type="protein sequence ID" value="MCX2965229.1"/>
    <property type="molecule type" value="Genomic_DNA"/>
</dbReference>
<dbReference type="SUPFAM" id="SSF48592">
    <property type="entry name" value="GroEL equatorial domain-like"/>
    <property type="match status" value="1"/>
</dbReference>
<comment type="caution">
    <text evidence="5">The sequence shown here is derived from an EMBL/GenBank/DDBJ whole genome shotgun (WGS) entry which is preliminary data.</text>
</comment>
<dbReference type="Proteomes" id="UP001143347">
    <property type="component" value="Unassembled WGS sequence"/>
</dbReference>
<evidence type="ECO:0000313" key="5">
    <source>
        <dbReference type="EMBL" id="MCX2965229.1"/>
    </source>
</evidence>
<dbReference type="NCBIfam" id="TIGR02348">
    <property type="entry name" value="GroEL"/>
    <property type="match status" value="1"/>
</dbReference>
<dbReference type="Gene3D" id="3.50.7.10">
    <property type="entry name" value="GroEL"/>
    <property type="match status" value="1"/>
</dbReference>
<keyword evidence="2" id="KW-0143">Chaperone</keyword>
<dbReference type="Gene3D" id="1.10.560.10">
    <property type="entry name" value="GroEL-like equatorial domain"/>
    <property type="match status" value="1"/>
</dbReference>
<dbReference type="AlphaFoldDB" id="A0A9X3D562"/>
<comment type="similarity">
    <text evidence="1 3">Belongs to the chaperonin (HSP60) family.</text>
</comment>
<evidence type="ECO:0000256" key="1">
    <source>
        <dbReference type="ARBA" id="ARBA00006607"/>
    </source>
</evidence>
<name>A0A9X3D562_9ACTN</name>
<dbReference type="GO" id="GO:0042026">
    <property type="term" value="P:protein refolding"/>
    <property type="evidence" value="ECO:0007669"/>
    <property type="project" value="InterPro"/>
</dbReference>
<dbReference type="NCBIfam" id="NF000592">
    <property type="entry name" value="PRK00013.1"/>
    <property type="match status" value="1"/>
</dbReference>
<evidence type="ECO:0000256" key="2">
    <source>
        <dbReference type="ARBA" id="ARBA00023186"/>
    </source>
</evidence>
<dbReference type="NCBIfam" id="NF009487">
    <property type="entry name" value="PRK12849.1"/>
    <property type="match status" value="1"/>
</dbReference>
<dbReference type="PANTHER" id="PTHR45633">
    <property type="entry name" value="60 KDA HEAT SHOCK PROTEIN, MITOCHONDRIAL"/>
    <property type="match status" value="1"/>
</dbReference>
<comment type="subunit">
    <text evidence="4">Forms a cylinder of 14 subunits composed of two heptameric rings stacked back-to-back. Interacts with the co-chaperonin GroES.</text>
</comment>
<accession>A0A9X3D562</accession>
<dbReference type="Pfam" id="PF00118">
    <property type="entry name" value="Cpn60_TCP1"/>
    <property type="match status" value="1"/>
</dbReference>
<dbReference type="RefSeq" id="WP_266062308.1">
    <property type="nucleotide sequence ID" value="NZ_JAPKFM010000014.1"/>
</dbReference>
<keyword evidence="6" id="KW-1185">Reference proteome</keyword>
<dbReference type="NCBIfam" id="NF009489">
    <property type="entry name" value="PRK12851.1"/>
    <property type="match status" value="1"/>
</dbReference>
<dbReference type="InterPro" id="IPR027409">
    <property type="entry name" value="GroEL-like_apical_dom_sf"/>
</dbReference>
<dbReference type="Gene3D" id="3.30.260.10">
    <property type="entry name" value="TCP-1-like chaperonin intermediate domain"/>
    <property type="match status" value="1"/>
</dbReference>
<dbReference type="SUPFAM" id="SSF52029">
    <property type="entry name" value="GroEL apical domain-like"/>
    <property type="match status" value="1"/>
</dbReference>